<protein>
    <recommendedName>
        <fullName evidence="4">DUF3592 domain-containing protein</fullName>
    </recommendedName>
</protein>
<proteinExistence type="predicted"/>
<evidence type="ECO:0008006" key="4">
    <source>
        <dbReference type="Google" id="ProtNLM"/>
    </source>
</evidence>
<evidence type="ECO:0000256" key="1">
    <source>
        <dbReference type="SAM" id="Phobius"/>
    </source>
</evidence>
<dbReference type="STRING" id="219572.A7J50_5394"/>
<reference evidence="2 3" key="1">
    <citation type="submission" date="2016-05" db="EMBL/GenBank/DDBJ databases">
        <title>Complete genome sequence of Pseudomonas antarctica PAMC 27494.</title>
        <authorList>
            <person name="Lee J."/>
        </authorList>
    </citation>
    <scope>NUCLEOTIDE SEQUENCE [LARGE SCALE GENOMIC DNA]</scope>
    <source>
        <strain evidence="2 3">PAMC 27494</strain>
    </source>
</reference>
<dbReference type="AlphaFoldDB" id="A0A172Z9D1"/>
<name>A0A172Z9D1_9PSED</name>
<dbReference type="EMBL" id="CP015600">
    <property type="protein sequence ID" value="ANF88726.1"/>
    <property type="molecule type" value="Genomic_DNA"/>
</dbReference>
<accession>A0A172Z9D1</accession>
<gene>
    <name evidence="2" type="ORF">A7J50_5394</name>
</gene>
<dbReference type="Proteomes" id="UP000077829">
    <property type="component" value="Chromosome"/>
</dbReference>
<sequence>MYYPREAQRDFLYTRAALLFLAMLILSLMLSLSVSRGAPFALIKAAPIETIGHITQLESLSAWASSTNVYYAFDHEGQRIEGMVNNSSYIDDPGYEVGSPVPVVYSKWFPTVHNIKANLKSSSPNFYIMSVSVGLMMVFAILMFWTAHQIYQHQEEDRHY</sequence>
<dbReference type="RefSeq" id="WP_064454460.1">
    <property type="nucleotide sequence ID" value="NZ_CP015600.1"/>
</dbReference>
<organism evidence="2 3">
    <name type="scientific">Pseudomonas antarctica</name>
    <dbReference type="NCBI Taxonomy" id="219572"/>
    <lineage>
        <taxon>Bacteria</taxon>
        <taxon>Pseudomonadati</taxon>
        <taxon>Pseudomonadota</taxon>
        <taxon>Gammaproteobacteria</taxon>
        <taxon>Pseudomonadales</taxon>
        <taxon>Pseudomonadaceae</taxon>
        <taxon>Pseudomonas</taxon>
    </lineage>
</organism>
<feature type="transmembrane region" description="Helical" evidence="1">
    <location>
        <begin position="126"/>
        <end position="145"/>
    </location>
</feature>
<evidence type="ECO:0000313" key="3">
    <source>
        <dbReference type="Proteomes" id="UP000077829"/>
    </source>
</evidence>
<feature type="transmembrane region" description="Helical" evidence="1">
    <location>
        <begin position="12"/>
        <end position="32"/>
    </location>
</feature>
<dbReference type="KEGG" id="panr:A7J50_5394"/>
<dbReference type="PATRIC" id="fig|219572.3.peg.5539"/>
<keyword evidence="1" id="KW-0812">Transmembrane</keyword>
<keyword evidence="1" id="KW-0472">Membrane</keyword>
<evidence type="ECO:0000313" key="2">
    <source>
        <dbReference type="EMBL" id="ANF88726.1"/>
    </source>
</evidence>
<keyword evidence="1" id="KW-1133">Transmembrane helix</keyword>